<accession>A0A1Q5UD53</accession>
<comment type="caution">
    <text evidence="2">The sequence shown here is derived from an EMBL/GenBank/DDBJ whole genome shotgun (WGS) entry which is preliminary data.</text>
</comment>
<feature type="region of interest" description="Disordered" evidence="1">
    <location>
        <begin position="103"/>
        <end position="175"/>
    </location>
</feature>
<dbReference type="EMBL" id="MNBE01000350">
    <property type="protein sequence ID" value="OKP10394.1"/>
    <property type="molecule type" value="Genomic_DNA"/>
</dbReference>
<protein>
    <submittedName>
        <fullName evidence="2">Uncharacterized protein</fullName>
    </submittedName>
</protein>
<gene>
    <name evidence="2" type="ORF">PENSUB_4183</name>
</gene>
<feature type="compositionally biased region" description="Polar residues" evidence="1">
    <location>
        <begin position="153"/>
        <end position="163"/>
    </location>
</feature>
<keyword evidence="3" id="KW-1185">Reference proteome</keyword>
<name>A0A1Q5UD53_9EURO</name>
<dbReference type="Proteomes" id="UP000186955">
    <property type="component" value="Unassembled WGS sequence"/>
</dbReference>
<dbReference type="AlphaFoldDB" id="A0A1Q5UD53"/>
<evidence type="ECO:0000256" key="1">
    <source>
        <dbReference type="SAM" id="MobiDB-lite"/>
    </source>
</evidence>
<sequence length="175" mass="19146">MEKLARRCPAGYQLLALQNEAWSNNRPIKSSHVATRQAITRPSALVDRAIVQGSQVRGTDRGTGHGIPIAIQRLTLTSTFGFVAQWLGIGGIPFDFTSAYKARPAGSEPRKRKKQQKPKALENVVRGLPPTTPLMQLPPTTRPEGEYAKEVNALSTRRSTPTGQHGMPIERSLNA</sequence>
<evidence type="ECO:0000313" key="2">
    <source>
        <dbReference type="EMBL" id="OKP10394.1"/>
    </source>
</evidence>
<proteinExistence type="predicted"/>
<evidence type="ECO:0000313" key="3">
    <source>
        <dbReference type="Proteomes" id="UP000186955"/>
    </source>
</evidence>
<organism evidence="2 3">
    <name type="scientific">Penicillium subrubescens</name>
    <dbReference type="NCBI Taxonomy" id="1316194"/>
    <lineage>
        <taxon>Eukaryota</taxon>
        <taxon>Fungi</taxon>
        <taxon>Dikarya</taxon>
        <taxon>Ascomycota</taxon>
        <taxon>Pezizomycotina</taxon>
        <taxon>Eurotiomycetes</taxon>
        <taxon>Eurotiomycetidae</taxon>
        <taxon>Eurotiales</taxon>
        <taxon>Aspergillaceae</taxon>
        <taxon>Penicillium</taxon>
    </lineage>
</organism>
<reference evidence="2 3" key="1">
    <citation type="submission" date="2016-10" db="EMBL/GenBank/DDBJ databases">
        <title>Genome sequence of the ascomycete fungus Penicillium subrubescens.</title>
        <authorList>
            <person name="De Vries R.P."/>
            <person name="Peng M."/>
            <person name="Dilokpimol A."/>
            <person name="Hilden K."/>
            <person name="Makela M.R."/>
            <person name="Grigoriev I."/>
            <person name="Riley R."/>
            <person name="Granchi Z."/>
        </authorList>
    </citation>
    <scope>NUCLEOTIDE SEQUENCE [LARGE SCALE GENOMIC DNA]</scope>
    <source>
        <strain evidence="2 3">CBS 132785</strain>
    </source>
</reference>